<organism evidence="2 3">
    <name type="scientific">Rhodococcus phage ChewyVIII</name>
    <dbReference type="NCBI Taxonomy" id="1887657"/>
    <lineage>
        <taxon>Viruses</taxon>
        <taxon>Duplodnaviria</taxon>
        <taxon>Heunggongvirae</taxon>
        <taxon>Uroviricota</taxon>
        <taxon>Caudoviricetes</taxon>
        <taxon>Chewyvirus</taxon>
        <taxon>Chewyvirus chewyVIII</taxon>
    </lineage>
</organism>
<dbReference type="GeneID" id="80018770"/>
<evidence type="ECO:0000259" key="1">
    <source>
        <dbReference type="SMART" id="SM00481"/>
    </source>
</evidence>
<dbReference type="EMBL" id="KX557288">
    <property type="protein sequence ID" value="AON97493.1"/>
    <property type="molecule type" value="Genomic_DNA"/>
</dbReference>
<dbReference type="Pfam" id="PF02811">
    <property type="entry name" value="PHP"/>
    <property type="match status" value="1"/>
</dbReference>
<sequence length="310" mass="34973">MEFVSLHNHTTFSLGDGFKRPQFHVERAVELGMSAMGVSEHGGISSHAQFEIWGEKLGIKIIFGCEFYVTEGPNLSKFHQTVFAMNEEGYRNLCRLVTRSYKEGFYKYPTVHTEWLMDPAQTAGLIVLSGCADSWLSCSILGGKSYGDRREDWEQEDAHRGRRLVERFQSVYGDRFYLETQRFPGLERSTILNQCFADISSMTGAKMAATADVHYPLPEQNAMQRILHAGSRSTGTVAAADASWEYDILLTYPESDEQIRGQFLEQELTTTEADSAIASTREIADRCNVVLPKSTPIIYKPRPGDEDPWV</sequence>
<proteinExistence type="predicted"/>
<evidence type="ECO:0000313" key="3">
    <source>
        <dbReference type="Proteomes" id="UP000221751"/>
    </source>
</evidence>
<dbReference type="InterPro" id="IPR004013">
    <property type="entry name" value="PHP_dom"/>
</dbReference>
<dbReference type="Proteomes" id="UP000221751">
    <property type="component" value="Segment"/>
</dbReference>
<evidence type="ECO:0000313" key="2">
    <source>
        <dbReference type="EMBL" id="AON97493.1"/>
    </source>
</evidence>
<dbReference type="KEGG" id="vg:80018770"/>
<dbReference type="InterPro" id="IPR004805">
    <property type="entry name" value="DnaE2/DnaE/PolC"/>
</dbReference>
<gene>
    <name evidence="2" type="primary">72</name>
    <name evidence="2" type="ORF">SEA_CHEWYVIII_72</name>
</gene>
<dbReference type="InterPro" id="IPR003141">
    <property type="entry name" value="Pol/His_phosphatase_N"/>
</dbReference>
<dbReference type="GO" id="GO:0006260">
    <property type="term" value="P:DNA replication"/>
    <property type="evidence" value="ECO:0007669"/>
    <property type="project" value="InterPro"/>
</dbReference>
<reference evidence="3" key="1">
    <citation type="submission" date="2016-07" db="EMBL/GenBank/DDBJ databases">
        <authorList>
            <person name="Florea S."/>
            <person name="Webb J.S."/>
            <person name="Jaromczyk J."/>
            <person name="Schardl C.L."/>
        </authorList>
    </citation>
    <scope>NUCLEOTIDE SEQUENCE [LARGE SCALE GENOMIC DNA]</scope>
</reference>
<dbReference type="InterPro" id="IPR016195">
    <property type="entry name" value="Pol/histidinol_Pase-like"/>
</dbReference>
<dbReference type="PANTHER" id="PTHR32294">
    <property type="entry name" value="DNA POLYMERASE III SUBUNIT ALPHA"/>
    <property type="match status" value="1"/>
</dbReference>
<dbReference type="SMART" id="SM00481">
    <property type="entry name" value="POLIIIAc"/>
    <property type="match status" value="1"/>
</dbReference>
<feature type="domain" description="Polymerase/histidinol phosphatase N-terminal" evidence="1">
    <location>
        <begin position="4"/>
        <end position="71"/>
    </location>
</feature>
<dbReference type="RefSeq" id="YP_010754189.1">
    <property type="nucleotide sequence ID" value="NC_073456.1"/>
</dbReference>
<accession>A0A1C9EI90</accession>
<dbReference type="SUPFAM" id="SSF89550">
    <property type="entry name" value="PHP domain-like"/>
    <property type="match status" value="1"/>
</dbReference>
<name>A0A1C9EI90_9CAUD</name>
<protein>
    <submittedName>
        <fullName evidence="2">DNA polymerase III alpha subunit</fullName>
    </submittedName>
</protein>
<dbReference type="Gene3D" id="3.20.20.140">
    <property type="entry name" value="Metal-dependent hydrolases"/>
    <property type="match status" value="1"/>
</dbReference>
<dbReference type="GO" id="GO:0008408">
    <property type="term" value="F:3'-5' exonuclease activity"/>
    <property type="evidence" value="ECO:0007669"/>
    <property type="project" value="InterPro"/>
</dbReference>
<keyword evidence="3" id="KW-1185">Reference proteome</keyword>